<dbReference type="EMBL" id="HBEY01049288">
    <property type="protein sequence ID" value="CAD8620274.1"/>
    <property type="molecule type" value="Transcribed_RNA"/>
</dbReference>
<dbReference type="Pfam" id="PF00733">
    <property type="entry name" value="Asn_synthase"/>
    <property type="match status" value="2"/>
</dbReference>
<keyword evidence="4 10" id="KW-0547">Nucleotide-binding</keyword>
<dbReference type="SUPFAM" id="SSF56235">
    <property type="entry name" value="N-terminal nucleophile aminohydrolases (Ntn hydrolases)"/>
    <property type="match status" value="1"/>
</dbReference>
<dbReference type="AlphaFoldDB" id="A0A7S0Q6V0"/>
<name>A0A7S0Q6V0_9EUKA</name>
<dbReference type="Pfam" id="PF13537">
    <property type="entry name" value="GATase_7"/>
    <property type="match status" value="1"/>
</dbReference>
<dbReference type="GO" id="GO:0005524">
    <property type="term" value="F:ATP binding"/>
    <property type="evidence" value="ECO:0007669"/>
    <property type="project" value="UniProtKB-KW"/>
</dbReference>
<evidence type="ECO:0000256" key="9">
    <source>
        <dbReference type="ARBA" id="ARBA00048741"/>
    </source>
</evidence>
<evidence type="ECO:0000256" key="4">
    <source>
        <dbReference type="ARBA" id="ARBA00022741"/>
    </source>
</evidence>
<dbReference type="SUPFAM" id="SSF52402">
    <property type="entry name" value="Adenine nucleotide alpha hydrolases-like"/>
    <property type="match status" value="1"/>
</dbReference>
<dbReference type="Gene3D" id="3.60.20.10">
    <property type="entry name" value="Glutamine Phosphoribosylpyrophosphate, subunit 1, domain 1"/>
    <property type="match status" value="1"/>
</dbReference>
<feature type="site" description="Important for beta-aspartyl-AMP intermediate formation" evidence="13">
    <location>
        <position position="406"/>
    </location>
</feature>
<dbReference type="GO" id="GO:0004066">
    <property type="term" value="F:asparagine synthase (glutamine-hydrolyzing) activity"/>
    <property type="evidence" value="ECO:0007669"/>
    <property type="project" value="UniProtKB-EC"/>
</dbReference>
<evidence type="ECO:0000256" key="10">
    <source>
        <dbReference type="PIRNR" id="PIRNR001589"/>
    </source>
</evidence>
<dbReference type="CDD" id="cd01991">
    <property type="entry name" value="Asn_synthase_B_C"/>
    <property type="match status" value="1"/>
</dbReference>
<feature type="binding site" evidence="12">
    <location>
        <position position="303"/>
    </location>
    <ligand>
        <name>ATP</name>
        <dbReference type="ChEBI" id="CHEBI:30616"/>
    </ligand>
</feature>
<dbReference type="PANTHER" id="PTHR11772">
    <property type="entry name" value="ASPARAGINE SYNTHETASE"/>
    <property type="match status" value="1"/>
</dbReference>
<dbReference type="CDD" id="cd00712">
    <property type="entry name" value="AsnB"/>
    <property type="match status" value="1"/>
</dbReference>
<evidence type="ECO:0000256" key="8">
    <source>
        <dbReference type="ARBA" id="ARBA00029440"/>
    </source>
</evidence>
<dbReference type="Gene3D" id="3.40.50.620">
    <property type="entry name" value="HUPs"/>
    <property type="match status" value="1"/>
</dbReference>
<dbReference type="GO" id="GO:0005829">
    <property type="term" value="C:cytosol"/>
    <property type="evidence" value="ECO:0007669"/>
    <property type="project" value="TreeGrafter"/>
</dbReference>
<organism evidence="15">
    <name type="scientific">Coccolithus braarudii</name>
    <dbReference type="NCBI Taxonomy" id="221442"/>
    <lineage>
        <taxon>Eukaryota</taxon>
        <taxon>Haptista</taxon>
        <taxon>Haptophyta</taxon>
        <taxon>Prymnesiophyceae</taxon>
        <taxon>Coccolithales</taxon>
        <taxon>Coccolithaceae</taxon>
        <taxon>Coccolithus</taxon>
    </lineage>
</organism>
<feature type="active site" description="For GATase activity" evidence="11">
    <location>
        <position position="56"/>
    </location>
</feature>
<keyword evidence="3 11" id="KW-0028">Amino-acid biosynthesis</keyword>
<evidence type="ECO:0000256" key="2">
    <source>
        <dbReference type="ARBA" id="ARBA00022598"/>
    </source>
</evidence>
<evidence type="ECO:0000313" key="15">
    <source>
        <dbReference type="EMBL" id="CAD8620274.1"/>
    </source>
</evidence>
<feature type="binding site" evidence="12">
    <location>
        <position position="161"/>
    </location>
    <ligand>
        <name>L-glutamine</name>
        <dbReference type="ChEBI" id="CHEBI:58359"/>
    </ligand>
</feature>
<evidence type="ECO:0000256" key="13">
    <source>
        <dbReference type="PIRSR" id="PIRSR001589-3"/>
    </source>
</evidence>
<evidence type="ECO:0000256" key="3">
    <source>
        <dbReference type="ARBA" id="ARBA00022605"/>
    </source>
</evidence>
<evidence type="ECO:0000256" key="6">
    <source>
        <dbReference type="ARBA" id="ARBA00022888"/>
    </source>
</evidence>
<dbReference type="InterPro" id="IPR014729">
    <property type="entry name" value="Rossmann-like_a/b/a_fold"/>
</dbReference>
<keyword evidence="2" id="KW-0436">Ligase</keyword>
<evidence type="ECO:0000256" key="1">
    <source>
        <dbReference type="ARBA" id="ARBA00012737"/>
    </source>
</evidence>
<dbReference type="PIRSF" id="PIRSF001589">
    <property type="entry name" value="Asn_synthetase_glu-h"/>
    <property type="match status" value="1"/>
</dbReference>
<evidence type="ECO:0000259" key="14">
    <source>
        <dbReference type="PROSITE" id="PS51278"/>
    </source>
</evidence>
<evidence type="ECO:0000256" key="11">
    <source>
        <dbReference type="PIRSR" id="PIRSR001589-1"/>
    </source>
</evidence>
<dbReference type="InterPro" id="IPR033738">
    <property type="entry name" value="AsnB_N"/>
</dbReference>
<dbReference type="InterPro" id="IPR017932">
    <property type="entry name" value="GATase_2_dom"/>
</dbReference>
<accession>A0A7S0Q6V0</accession>
<protein>
    <recommendedName>
        <fullName evidence="1">asparagine synthase (glutamine-hydrolyzing)</fullName>
        <ecNumber evidence="1">6.3.5.4</ecNumber>
    </recommendedName>
</protein>
<feature type="domain" description="Glutamine amidotransferase type-2" evidence="14">
    <location>
        <begin position="56"/>
        <end position="248"/>
    </location>
</feature>
<proteinExistence type="predicted"/>
<dbReference type="PROSITE" id="PS51278">
    <property type="entry name" value="GATASE_TYPE_2"/>
    <property type="match status" value="1"/>
</dbReference>
<dbReference type="NCBIfam" id="TIGR01536">
    <property type="entry name" value="asn_synth_AEB"/>
    <property type="match status" value="1"/>
</dbReference>
<keyword evidence="5 10" id="KW-0067">ATP-binding</keyword>
<sequence>MVLSTIDRSGLSISILLSGLALSSGLLIPAMQPFQHVNFRSSASSTRGSPCGARMCGIIAIFDPNLGASELEELTRSLSTLLSHRGPDEVGYVGGPGYGLGHTRLSIMDPAAGRQPLTSDETGSSVIHNGEIYNFRDLRAEVHEARHATGAGDFAFKTGSDSEVCLPLFDSLGNDVASKLDGMFAVVLASEDGKRMLACRDPVGIKPLYRGWSADGRTMFASELKCLVGQVEHVEEFPPGHYWTPETGYVRFYSPEWMTPLLAEEATEEVPLELPMGDASRVRSILRSAVQKRLMSDVEYGLLLSGGLDSAIVCKLMAELTDMSKIKSFTVGMRNSPDIMAARAVAEVFGTDHHEHLFTAEEAFSILPQVIYHLETYEPELIRSSIPNFFLARLAGEHVKVVLTGEGADELFAGYLYFRDCPDRPSMQRETLRIFDHLHNVNLQRSDRMGMAHGIEARVPFLDVDMLAEAYGKLDPTIKMHVDGKMEKHALRALFDDGDIPQDVVWRTKAMQCEGVGTDWVSILQGKCEEVISDEEIARAAVDFPLNTPQSKEELYYRKLFEEHFSGMDKFVHVWEGGCRAGGAPWENNAYTRAGLKNTQQLVHGLMEDEAATP</sequence>
<dbReference type="PANTHER" id="PTHR11772:SF2">
    <property type="entry name" value="ASPARAGINE SYNTHETASE [GLUTAMINE-HYDROLYZING]"/>
    <property type="match status" value="1"/>
</dbReference>
<comment type="pathway">
    <text evidence="8">Amino-acid biosynthesis.</text>
</comment>
<dbReference type="EC" id="6.3.5.4" evidence="1"/>
<dbReference type="InterPro" id="IPR006426">
    <property type="entry name" value="Asn_synth_AEB"/>
</dbReference>
<dbReference type="InterPro" id="IPR001962">
    <property type="entry name" value="Asn_synthase"/>
</dbReference>
<dbReference type="NCBIfam" id="NF006949">
    <property type="entry name" value="PRK09431.1"/>
    <property type="match status" value="1"/>
</dbReference>
<dbReference type="GO" id="GO:0006529">
    <property type="term" value="P:asparagine biosynthetic process"/>
    <property type="evidence" value="ECO:0007669"/>
    <property type="project" value="UniProtKB-KW"/>
</dbReference>
<comment type="catalytic activity">
    <reaction evidence="9">
        <text>L-aspartate + L-glutamine + ATP + H2O = L-asparagine + L-glutamate + AMP + diphosphate + H(+)</text>
        <dbReference type="Rhea" id="RHEA:12228"/>
        <dbReference type="ChEBI" id="CHEBI:15377"/>
        <dbReference type="ChEBI" id="CHEBI:15378"/>
        <dbReference type="ChEBI" id="CHEBI:29985"/>
        <dbReference type="ChEBI" id="CHEBI:29991"/>
        <dbReference type="ChEBI" id="CHEBI:30616"/>
        <dbReference type="ChEBI" id="CHEBI:33019"/>
        <dbReference type="ChEBI" id="CHEBI:58048"/>
        <dbReference type="ChEBI" id="CHEBI:58359"/>
        <dbReference type="ChEBI" id="CHEBI:456215"/>
        <dbReference type="EC" id="6.3.5.4"/>
    </reaction>
</comment>
<evidence type="ECO:0000256" key="12">
    <source>
        <dbReference type="PIRSR" id="PIRSR001589-2"/>
    </source>
</evidence>
<gene>
    <name evidence="15" type="ORF">CPEL01642_LOCUS23657</name>
</gene>
<dbReference type="InterPro" id="IPR029055">
    <property type="entry name" value="Ntn_hydrolases_N"/>
</dbReference>
<evidence type="ECO:0000256" key="5">
    <source>
        <dbReference type="ARBA" id="ARBA00022840"/>
    </source>
</evidence>
<keyword evidence="7 11" id="KW-0315">Glutamine amidotransferase</keyword>
<dbReference type="InterPro" id="IPR050795">
    <property type="entry name" value="Asn_Synthetase"/>
</dbReference>
<keyword evidence="6 11" id="KW-0061">Asparagine biosynthesis</keyword>
<feature type="binding site" evidence="12">
    <location>
        <position position="331"/>
    </location>
    <ligand>
        <name>ATP</name>
        <dbReference type="ChEBI" id="CHEBI:30616"/>
    </ligand>
</feature>
<evidence type="ECO:0000256" key="7">
    <source>
        <dbReference type="ARBA" id="ARBA00022962"/>
    </source>
</evidence>
<reference evidence="15" key="1">
    <citation type="submission" date="2021-01" db="EMBL/GenBank/DDBJ databases">
        <authorList>
            <person name="Corre E."/>
            <person name="Pelletier E."/>
            <person name="Niang G."/>
            <person name="Scheremetjew M."/>
            <person name="Finn R."/>
            <person name="Kale V."/>
            <person name="Holt S."/>
            <person name="Cochrane G."/>
            <person name="Meng A."/>
            <person name="Brown T."/>
            <person name="Cohen L."/>
        </authorList>
    </citation>
    <scope>NUCLEOTIDE SEQUENCE</scope>
    <source>
        <strain evidence="15">PLY182g</strain>
    </source>
</reference>